<dbReference type="GO" id="GO:0016020">
    <property type="term" value="C:membrane"/>
    <property type="evidence" value="ECO:0007669"/>
    <property type="project" value="TreeGrafter"/>
</dbReference>
<gene>
    <name evidence="5" type="ORF">EV643_102169</name>
</gene>
<evidence type="ECO:0000313" key="5">
    <source>
        <dbReference type="EMBL" id="TDO52332.1"/>
    </source>
</evidence>
<dbReference type="SUPFAM" id="SSF88713">
    <property type="entry name" value="Glycoside hydrolase/deacetylase"/>
    <property type="match status" value="1"/>
</dbReference>
<feature type="transmembrane region" description="Helical" evidence="3">
    <location>
        <begin position="12"/>
        <end position="34"/>
    </location>
</feature>
<protein>
    <submittedName>
        <fullName evidence="5">Peptidoglycan/xylan/chitin deacetylase (PgdA/CDA1 family)</fullName>
    </submittedName>
</protein>
<keyword evidence="2" id="KW-0378">Hydrolase</keyword>
<dbReference type="Gene3D" id="3.20.20.370">
    <property type="entry name" value="Glycoside hydrolase/deacetylase"/>
    <property type="match status" value="1"/>
</dbReference>
<name>A0A4V3CAT6_9ACTN</name>
<proteinExistence type="predicted"/>
<feature type="domain" description="NodB homology" evidence="4">
    <location>
        <begin position="54"/>
        <end position="234"/>
    </location>
</feature>
<evidence type="ECO:0000313" key="6">
    <source>
        <dbReference type="Proteomes" id="UP000295388"/>
    </source>
</evidence>
<dbReference type="GO" id="GO:0016810">
    <property type="term" value="F:hydrolase activity, acting on carbon-nitrogen (but not peptide) bonds"/>
    <property type="evidence" value="ECO:0007669"/>
    <property type="project" value="InterPro"/>
</dbReference>
<dbReference type="InterPro" id="IPR002509">
    <property type="entry name" value="NODB_dom"/>
</dbReference>
<dbReference type="CDD" id="cd10917">
    <property type="entry name" value="CE4_NodB_like_6s_7s"/>
    <property type="match status" value="1"/>
</dbReference>
<keyword evidence="3" id="KW-1133">Transmembrane helix</keyword>
<dbReference type="Pfam" id="PF01522">
    <property type="entry name" value="Polysacc_deac_1"/>
    <property type="match status" value="1"/>
</dbReference>
<accession>A0A4V3CAT6</accession>
<reference evidence="5 6" key="1">
    <citation type="submission" date="2019-03" db="EMBL/GenBank/DDBJ databases">
        <title>Genomic Encyclopedia of Type Strains, Phase III (KMG-III): the genomes of soil and plant-associated and newly described type strains.</title>
        <authorList>
            <person name="Whitman W."/>
        </authorList>
    </citation>
    <scope>NUCLEOTIDE SEQUENCE [LARGE SCALE GENOMIC DNA]</scope>
    <source>
        <strain evidence="5 6">VKM Ac-2527</strain>
    </source>
</reference>
<dbReference type="PANTHER" id="PTHR10587">
    <property type="entry name" value="GLYCOSYL TRANSFERASE-RELATED"/>
    <property type="match status" value="1"/>
</dbReference>
<dbReference type="EMBL" id="SNWQ01000002">
    <property type="protein sequence ID" value="TDO52332.1"/>
    <property type="molecule type" value="Genomic_DNA"/>
</dbReference>
<dbReference type="InterPro" id="IPR011330">
    <property type="entry name" value="Glyco_hydro/deAcase_b/a-brl"/>
</dbReference>
<evidence type="ECO:0000256" key="1">
    <source>
        <dbReference type="ARBA" id="ARBA00022723"/>
    </source>
</evidence>
<evidence type="ECO:0000256" key="2">
    <source>
        <dbReference type="ARBA" id="ARBA00022801"/>
    </source>
</evidence>
<dbReference type="InterPro" id="IPR050248">
    <property type="entry name" value="Polysacc_deacetylase_ArnD"/>
</dbReference>
<dbReference type="GO" id="GO:0046872">
    <property type="term" value="F:metal ion binding"/>
    <property type="evidence" value="ECO:0007669"/>
    <property type="project" value="UniProtKB-KW"/>
</dbReference>
<keyword evidence="1" id="KW-0479">Metal-binding</keyword>
<evidence type="ECO:0000256" key="3">
    <source>
        <dbReference type="SAM" id="Phobius"/>
    </source>
</evidence>
<keyword evidence="3" id="KW-0472">Membrane</keyword>
<organism evidence="5 6">
    <name type="scientific">Kribbella caucasensis</name>
    <dbReference type="NCBI Taxonomy" id="2512215"/>
    <lineage>
        <taxon>Bacteria</taxon>
        <taxon>Bacillati</taxon>
        <taxon>Actinomycetota</taxon>
        <taxon>Actinomycetes</taxon>
        <taxon>Propionibacteriales</taxon>
        <taxon>Kribbellaceae</taxon>
        <taxon>Kribbella</taxon>
    </lineage>
</organism>
<keyword evidence="6" id="KW-1185">Reference proteome</keyword>
<comment type="caution">
    <text evidence="5">The sequence shown here is derived from an EMBL/GenBank/DDBJ whole genome shotgun (WGS) entry which is preliminary data.</text>
</comment>
<evidence type="ECO:0000259" key="4">
    <source>
        <dbReference type="PROSITE" id="PS51677"/>
    </source>
</evidence>
<dbReference type="AlphaFoldDB" id="A0A4V3CAT6"/>
<dbReference type="PROSITE" id="PS51677">
    <property type="entry name" value="NODB"/>
    <property type="match status" value="1"/>
</dbReference>
<sequence>MVLRLTRKGRRAAGLMIATLVIGVITALVIAASAPPRQAGGPTAAVSPAADPAKYVYLTFDDGPDPKYTPQILDILATYGAKATFFEVGEEVARHPELSRRVHLLGHSVQNHTWSHPDLRTVSWASFKDQIQTTDRYIQAQTGYTPRCLRPPYGSVNSLVSKRSASLGKDVVRWKIDSRDWARPGTAAVVRQVLDGARNGSVILMHDGGGDRSQTVAALPAILKTLKAKGYVFYPIWCR</sequence>
<dbReference type="RefSeq" id="WP_238165366.1">
    <property type="nucleotide sequence ID" value="NZ_SNWQ01000002.1"/>
</dbReference>
<dbReference type="GO" id="GO:0005975">
    <property type="term" value="P:carbohydrate metabolic process"/>
    <property type="evidence" value="ECO:0007669"/>
    <property type="project" value="InterPro"/>
</dbReference>
<keyword evidence="3" id="KW-0812">Transmembrane</keyword>
<dbReference type="PANTHER" id="PTHR10587:SF133">
    <property type="entry name" value="CHITIN DEACETYLASE 1-RELATED"/>
    <property type="match status" value="1"/>
</dbReference>
<dbReference type="Proteomes" id="UP000295388">
    <property type="component" value="Unassembled WGS sequence"/>
</dbReference>